<comment type="caution">
    <text evidence="10">The sequence shown here is derived from an EMBL/GenBank/DDBJ whole genome shotgun (WGS) entry which is preliminary data.</text>
</comment>
<dbReference type="PANTHER" id="PTHR32285">
    <property type="entry name" value="PROTEIN TRICHOME BIREFRINGENCE-LIKE 9-RELATED"/>
    <property type="match status" value="1"/>
</dbReference>
<dbReference type="InterPro" id="IPR025846">
    <property type="entry name" value="TBL_N"/>
</dbReference>
<feature type="domain" description="Trichome birefringence-like N-terminal" evidence="9">
    <location>
        <begin position="32"/>
        <end position="85"/>
    </location>
</feature>
<keyword evidence="5" id="KW-1133">Transmembrane helix</keyword>
<dbReference type="PANTHER" id="PTHR32285:SF363">
    <property type="entry name" value="PROTEIN TRICHOME BIREFRINGENCE-LIKE 43"/>
    <property type="match status" value="1"/>
</dbReference>
<organism evidence="10 11">
    <name type="scientific">Rehmannia glutinosa</name>
    <name type="common">Chinese foxglove</name>
    <dbReference type="NCBI Taxonomy" id="99300"/>
    <lineage>
        <taxon>Eukaryota</taxon>
        <taxon>Viridiplantae</taxon>
        <taxon>Streptophyta</taxon>
        <taxon>Embryophyta</taxon>
        <taxon>Tracheophyta</taxon>
        <taxon>Spermatophyta</taxon>
        <taxon>Magnoliopsida</taxon>
        <taxon>eudicotyledons</taxon>
        <taxon>Gunneridae</taxon>
        <taxon>Pentapetalae</taxon>
        <taxon>asterids</taxon>
        <taxon>lamiids</taxon>
        <taxon>Lamiales</taxon>
        <taxon>Orobanchaceae</taxon>
        <taxon>Rehmannieae</taxon>
        <taxon>Rehmannia</taxon>
    </lineage>
</organism>
<evidence type="ECO:0000256" key="5">
    <source>
        <dbReference type="ARBA" id="ARBA00022989"/>
    </source>
</evidence>
<keyword evidence="7" id="KW-0732">Signal</keyword>
<gene>
    <name evidence="10" type="ORF">DH2020_022647</name>
</gene>
<feature type="chain" id="PRO_5045758224" description="Trichome birefringence-like N-terminal domain-containing protein" evidence="7">
    <location>
        <begin position="24"/>
        <end position="363"/>
    </location>
</feature>
<evidence type="ECO:0000259" key="8">
    <source>
        <dbReference type="Pfam" id="PF13839"/>
    </source>
</evidence>
<keyword evidence="6" id="KW-0472">Membrane</keyword>
<dbReference type="EMBL" id="JABTTQ020000013">
    <property type="protein sequence ID" value="KAK6142299.1"/>
    <property type="molecule type" value="Genomic_DNA"/>
</dbReference>
<reference evidence="10 11" key="1">
    <citation type="journal article" date="2021" name="Comput. Struct. Biotechnol. J.">
        <title>De novo genome assembly of the potent medicinal plant Rehmannia glutinosa using nanopore technology.</title>
        <authorList>
            <person name="Ma L."/>
            <person name="Dong C."/>
            <person name="Song C."/>
            <person name="Wang X."/>
            <person name="Zheng X."/>
            <person name="Niu Y."/>
            <person name="Chen S."/>
            <person name="Feng W."/>
        </authorList>
    </citation>
    <scope>NUCLEOTIDE SEQUENCE [LARGE SCALE GENOMIC DNA]</scope>
    <source>
        <strain evidence="10">DH-2019</strain>
    </source>
</reference>
<dbReference type="Pfam" id="PF13839">
    <property type="entry name" value="PC-Esterase"/>
    <property type="match status" value="1"/>
</dbReference>
<keyword evidence="4" id="KW-0735">Signal-anchor</keyword>
<evidence type="ECO:0000256" key="4">
    <source>
        <dbReference type="ARBA" id="ARBA00022968"/>
    </source>
</evidence>
<dbReference type="InterPro" id="IPR029962">
    <property type="entry name" value="TBL"/>
</dbReference>
<evidence type="ECO:0008006" key="12">
    <source>
        <dbReference type="Google" id="ProtNLM"/>
    </source>
</evidence>
<dbReference type="Proteomes" id="UP001318860">
    <property type="component" value="Unassembled WGS sequence"/>
</dbReference>
<evidence type="ECO:0000259" key="9">
    <source>
        <dbReference type="Pfam" id="PF14416"/>
    </source>
</evidence>
<proteinExistence type="inferred from homology"/>
<dbReference type="Pfam" id="PF14416">
    <property type="entry name" value="PMR5N"/>
    <property type="match status" value="1"/>
</dbReference>
<evidence type="ECO:0000313" key="11">
    <source>
        <dbReference type="Proteomes" id="UP001318860"/>
    </source>
</evidence>
<accession>A0ABR0W5J5</accession>
<dbReference type="InterPro" id="IPR026057">
    <property type="entry name" value="TBL_C"/>
</dbReference>
<comment type="similarity">
    <text evidence="2">Belongs to the PC-esterase family. TBL subfamily.</text>
</comment>
<name>A0ABR0W5J5_REHGL</name>
<keyword evidence="11" id="KW-1185">Reference proteome</keyword>
<feature type="domain" description="Trichome birefringence-like C-terminal" evidence="8">
    <location>
        <begin position="86"/>
        <end position="358"/>
    </location>
</feature>
<evidence type="ECO:0000256" key="6">
    <source>
        <dbReference type="ARBA" id="ARBA00023136"/>
    </source>
</evidence>
<protein>
    <recommendedName>
        <fullName evidence="12">Trichome birefringence-like N-terminal domain-containing protein</fullName>
    </recommendedName>
</protein>
<keyword evidence="3" id="KW-0812">Transmembrane</keyword>
<evidence type="ECO:0000313" key="10">
    <source>
        <dbReference type="EMBL" id="KAK6142299.1"/>
    </source>
</evidence>
<comment type="subcellular location">
    <subcellularLocation>
        <location evidence="1">Membrane</location>
        <topology evidence="1">Single-pass membrane protein</topology>
    </subcellularLocation>
</comment>
<evidence type="ECO:0000256" key="1">
    <source>
        <dbReference type="ARBA" id="ARBA00004167"/>
    </source>
</evidence>
<sequence length="363" mass="41822">MSSSGLSVCAVLAITLLLTHSAAVVEQKYQDKKCDLYSGRWVFDKSYPLYASEKCPLILQQFNCMRNGRPDLRYQKYRWQPNNCNLPRWDWREIGNRLRGKRIMFVGDSLSMNQWQSLGCIIHAAYPRAPNYTPTTTGPLSTIIFPQLNITLMYMRNAFIVDLVAQNGVKVLKLNAVGASAKQWLKTDFLIFNTWHWWLYNGRKKPWDLIQDGKLMRKDMDRLVAYEKALRTWTRWIDQNVDTKKVKIFFQGVSPDHLLLYDSASDWGMPEQRRCGGEREPLKQAAVEEGGTNRADIILKGVLKSIKKPVYLLDIARLSQYRADGHPSIYGNPRKIGMDCTHWCLPGVPDAWNQLLFATLLGL</sequence>
<feature type="signal peptide" evidence="7">
    <location>
        <begin position="1"/>
        <end position="23"/>
    </location>
</feature>
<evidence type="ECO:0000256" key="7">
    <source>
        <dbReference type="SAM" id="SignalP"/>
    </source>
</evidence>
<evidence type="ECO:0000256" key="3">
    <source>
        <dbReference type="ARBA" id="ARBA00022692"/>
    </source>
</evidence>
<evidence type="ECO:0000256" key="2">
    <source>
        <dbReference type="ARBA" id="ARBA00007727"/>
    </source>
</evidence>